<dbReference type="InterPro" id="IPR002156">
    <property type="entry name" value="RNaseH_domain"/>
</dbReference>
<organism evidence="3 4">
    <name type="scientific">Xanthoceras sorbifolium</name>
    <dbReference type="NCBI Taxonomy" id="99658"/>
    <lineage>
        <taxon>Eukaryota</taxon>
        <taxon>Viridiplantae</taxon>
        <taxon>Streptophyta</taxon>
        <taxon>Embryophyta</taxon>
        <taxon>Tracheophyta</taxon>
        <taxon>Spermatophyta</taxon>
        <taxon>Magnoliopsida</taxon>
        <taxon>eudicotyledons</taxon>
        <taxon>Gunneridae</taxon>
        <taxon>Pentapetalae</taxon>
        <taxon>rosids</taxon>
        <taxon>malvids</taxon>
        <taxon>Sapindales</taxon>
        <taxon>Sapindaceae</taxon>
        <taxon>Xanthoceroideae</taxon>
        <taxon>Xanthoceras</taxon>
    </lineage>
</organism>
<dbReference type="PANTHER" id="PTHR47074:SF48">
    <property type="entry name" value="POLYNUCLEOTIDYL TRANSFERASE, RIBONUCLEASE H-LIKE SUPERFAMILY PROTEIN"/>
    <property type="match status" value="1"/>
</dbReference>
<dbReference type="PANTHER" id="PTHR47074">
    <property type="entry name" value="BNAC02G40300D PROTEIN"/>
    <property type="match status" value="1"/>
</dbReference>
<reference evidence="3 4" key="1">
    <citation type="submission" date="2021-02" db="EMBL/GenBank/DDBJ databases">
        <title>Plant Genome Project.</title>
        <authorList>
            <person name="Zhang R.-G."/>
        </authorList>
    </citation>
    <scope>NUCLEOTIDE SEQUENCE [LARGE SCALE GENOMIC DNA]</scope>
    <source>
        <tissue evidence="3">Leaves</tissue>
    </source>
</reference>
<evidence type="ECO:0000313" key="3">
    <source>
        <dbReference type="EMBL" id="KAH7561136.1"/>
    </source>
</evidence>
<evidence type="ECO:0000259" key="2">
    <source>
        <dbReference type="Pfam" id="PF13456"/>
    </source>
</evidence>
<dbReference type="InterPro" id="IPR052929">
    <property type="entry name" value="RNase_H-like_EbsB-rel"/>
</dbReference>
<evidence type="ECO:0000256" key="1">
    <source>
        <dbReference type="SAM" id="SignalP"/>
    </source>
</evidence>
<evidence type="ECO:0000313" key="4">
    <source>
        <dbReference type="Proteomes" id="UP000827721"/>
    </source>
</evidence>
<dbReference type="Proteomes" id="UP000827721">
    <property type="component" value="Unassembled WGS sequence"/>
</dbReference>
<proteinExistence type="predicted"/>
<dbReference type="Pfam" id="PF13456">
    <property type="entry name" value="RVT_3"/>
    <property type="match status" value="1"/>
</dbReference>
<dbReference type="EMBL" id="JAFEMO010000010">
    <property type="protein sequence ID" value="KAH7561136.1"/>
    <property type="molecule type" value="Genomic_DNA"/>
</dbReference>
<accession>A0ABQ8HJC2</accession>
<sequence length="494" mass="55363">MLIVWISGLRVRLTLCVLCIRVLQMIRVDVWPEYLKSDGPLVPPDKGKETMISSSTWPLDNSSHKAESINKVMLGALNVRKPKWKHSALEFKGNNSELGLTHPLDKRAAGITLEVSGDCKKARSYGALRASNNFAGIFDDMGISGLLCNTERIGEVSAMEGAALTRILDIVTVDCYSQYLGLPSFVDFGGEEIKIAGAGIGILARVMKNLYYRNYDSLQAKDKSNSSLIWKSFLWGRTILEKGLRWQVSDSRDICVYHDRWIPRPSTFRVLSAKNLLDQAIISNMRSNSSCWDVSLICNNFLVEDANVIMSIPICETLYLEFCYDRIPSFAYLFNRRFEVEACCRRCGHRQEFTLHAVWNCPKLNDVILGCSFIHGCSLHGPALVFVFPFLLLFDYTLSTGSIKGTKFVRWIPFIEGFVKINSDAFVDSVGNRIDLGVVIRDHIGKVLLLVVKCLDFLISPMIVEAIAITIALEKGFTSSIFETDASTVVKLIH</sequence>
<feature type="signal peptide" evidence="1">
    <location>
        <begin position="1"/>
        <end position="16"/>
    </location>
</feature>
<keyword evidence="1" id="KW-0732">Signal</keyword>
<gene>
    <name evidence="3" type="ORF">JRO89_XS10G0178500</name>
</gene>
<protein>
    <recommendedName>
        <fullName evidence="2">RNase H type-1 domain-containing protein</fullName>
    </recommendedName>
</protein>
<feature type="domain" description="RNase H type-1" evidence="2">
    <location>
        <begin position="435"/>
        <end position="493"/>
    </location>
</feature>
<name>A0ABQ8HJC2_9ROSI</name>
<feature type="chain" id="PRO_5047087925" description="RNase H type-1 domain-containing protein" evidence="1">
    <location>
        <begin position="17"/>
        <end position="494"/>
    </location>
</feature>
<keyword evidence="4" id="KW-1185">Reference proteome</keyword>
<comment type="caution">
    <text evidence="3">The sequence shown here is derived from an EMBL/GenBank/DDBJ whole genome shotgun (WGS) entry which is preliminary data.</text>
</comment>